<dbReference type="GO" id="GO:0005524">
    <property type="term" value="F:ATP binding"/>
    <property type="evidence" value="ECO:0007669"/>
    <property type="project" value="UniProtKB-KW"/>
</dbReference>
<keyword evidence="1" id="KW-0677">Repeat</keyword>
<dbReference type="InterPro" id="IPR050611">
    <property type="entry name" value="ABCF"/>
</dbReference>
<feature type="compositionally biased region" description="Polar residues" evidence="4">
    <location>
        <begin position="295"/>
        <end position="305"/>
    </location>
</feature>
<proteinExistence type="predicted"/>
<reference evidence="6 7" key="1">
    <citation type="journal article" date="2019" name="Int. J. Syst. Evol. Microbiol.">
        <title>The Global Catalogue of Microorganisms (GCM) 10K type strain sequencing project: providing services to taxonomists for standard genome sequencing and annotation.</title>
        <authorList>
            <consortium name="The Broad Institute Genomics Platform"/>
            <consortium name="The Broad Institute Genome Sequencing Center for Infectious Disease"/>
            <person name="Wu L."/>
            <person name="Ma J."/>
        </authorList>
    </citation>
    <scope>NUCLEOTIDE SEQUENCE [LARGE SCALE GENOMIC DNA]</scope>
    <source>
        <strain evidence="6 7">JCM 14303</strain>
    </source>
</reference>
<dbReference type="PROSITE" id="PS50893">
    <property type="entry name" value="ABC_TRANSPORTER_2"/>
    <property type="match status" value="2"/>
</dbReference>
<gene>
    <name evidence="6" type="ORF">GCM10009741_55360</name>
</gene>
<organism evidence="6 7">
    <name type="scientific">Kribbella lupini</name>
    <dbReference type="NCBI Taxonomy" id="291602"/>
    <lineage>
        <taxon>Bacteria</taxon>
        <taxon>Bacillati</taxon>
        <taxon>Actinomycetota</taxon>
        <taxon>Actinomycetes</taxon>
        <taxon>Propionibacteriales</taxon>
        <taxon>Kribbellaceae</taxon>
        <taxon>Kribbella</taxon>
    </lineage>
</organism>
<feature type="region of interest" description="Disordered" evidence="4">
    <location>
        <begin position="320"/>
        <end position="342"/>
    </location>
</feature>
<dbReference type="EMBL" id="BAAANC010000003">
    <property type="protein sequence ID" value="GAA1544856.1"/>
    <property type="molecule type" value="Genomic_DNA"/>
</dbReference>
<sequence length="532" mass="57496">MPFSALVADGIVRVLGSRRVLDGVSLTASPGRRIGLIGENGAGKSTLLRILAGADAPDRGHVIRPADLGYLPQELSFDSTSTLTDVLDEALHDAHAVLAELARLADALGENPELLTAYADQLAYAEDHEAWDADRRADLVLTGLGLADIPRSRRLSSLSGGQRARLALAALLIRRPTALLLDEPTNHLDDAAIAFLEEQLKALPGVVLVATHDRALLDAVCTDLIDVDPALDGPTRHGGNYTAYQSARRAALDRWRRQYAEEQAELSSLREAATVTAHQVAPGRLPRDNEKMGQGHTTGRVQNQIARRTRAATRRLDALTRSQIPAPPEPLQFRSLDGSSAAATDGEPLLSLRNLRVPHRLHLEHLDLHPGDHLLITGPNGAGKSTLLSVLAGHLPFGGTLHRHPDLTVALLTQDTTWADPARTARDTYALAVGNHLAEQVPLSSLGLLPPYQLDQPVNTLSVGQRRRLALALVVADPPDLLLLDEPTNHLSPTLTDELEDALTTTLRTVVVATHDRHLRTRWTGRTLQLGR</sequence>
<dbReference type="InterPro" id="IPR003593">
    <property type="entry name" value="AAA+_ATPase"/>
</dbReference>
<dbReference type="RefSeq" id="WP_344179315.1">
    <property type="nucleotide sequence ID" value="NZ_BAAANC010000003.1"/>
</dbReference>
<keyword evidence="3 6" id="KW-0067">ATP-binding</keyword>
<feature type="region of interest" description="Disordered" evidence="4">
    <location>
        <begin position="277"/>
        <end position="305"/>
    </location>
</feature>
<dbReference type="Pfam" id="PF00005">
    <property type="entry name" value="ABC_tran"/>
    <property type="match status" value="2"/>
</dbReference>
<dbReference type="Gene3D" id="3.40.50.300">
    <property type="entry name" value="P-loop containing nucleotide triphosphate hydrolases"/>
    <property type="match status" value="2"/>
</dbReference>
<dbReference type="PROSITE" id="PS00211">
    <property type="entry name" value="ABC_TRANSPORTER_1"/>
    <property type="match status" value="2"/>
</dbReference>
<accession>A0ABN2BRY0</accession>
<dbReference type="InterPro" id="IPR017871">
    <property type="entry name" value="ABC_transporter-like_CS"/>
</dbReference>
<keyword evidence="2" id="KW-0547">Nucleotide-binding</keyword>
<evidence type="ECO:0000313" key="6">
    <source>
        <dbReference type="EMBL" id="GAA1544856.1"/>
    </source>
</evidence>
<dbReference type="Proteomes" id="UP001500363">
    <property type="component" value="Unassembled WGS sequence"/>
</dbReference>
<dbReference type="SMART" id="SM00382">
    <property type="entry name" value="AAA"/>
    <property type="match status" value="2"/>
</dbReference>
<dbReference type="InterPro" id="IPR003439">
    <property type="entry name" value="ABC_transporter-like_ATP-bd"/>
</dbReference>
<dbReference type="SUPFAM" id="SSF52540">
    <property type="entry name" value="P-loop containing nucleoside triphosphate hydrolases"/>
    <property type="match status" value="2"/>
</dbReference>
<name>A0ABN2BRY0_9ACTN</name>
<comment type="caution">
    <text evidence="6">The sequence shown here is derived from an EMBL/GenBank/DDBJ whole genome shotgun (WGS) entry which is preliminary data.</text>
</comment>
<dbReference type="InterPro" id="IPR027417">
    <property type="entry name" value="P-loop_NTPase"/>
</dbReference>
<dbReference type="PANTHER" id="PTHR19211:SF14">
    <property type="entry name" value="ATP-BINDING CASSETTE SUB-FAMILY F MEMBER 1"/>
    <property type="match status" value="1"/>
</dbReference>
<evidence type="ECO:0000313" key="7">
    <source>
        <dbReference type="Proteomes" id="UP001500363"/>
    </source>
</evidence>
<feature type="domain" description="ABC transporter" evidence="5">
    <location>
        <begin position="331"/>
        <end position="532"/>
    </location>
</feature>
<evidence type="ECO:0000256" key="4">
    <source>
        <dbReference type="SAM" id="MobiDB-lite"/>
    </source>
</evidence>
<protein>
    <submittedName>
        <fullName evidence="6">ABC-F family ATP-binding cassette domain-containing protein</fullName>
    </submittedName>
</protein>
<keyword evidence="7" id="KW-1185">Reference proteome</keyword>
<evidence type="ECO:0000256" key="3">
    <source>
        <dbReference type="ARBA" id="ARBA00022840"/>
    </source>
</evidence>
<evidence type="ECO:0000259" key="5">
    <source>
        <dbReference type="PROSITE" id="PS50893"/>
    </source>
</evidence>
<evidence type="ECO:0000256" key="1">
    <source>
        <dbReference type="ARBA" id="ARBA00022737"/>
    </source>
</evidence>
<evidence type="ECO:0000256" key="2">
    <source>
        <dbReference type="ARBA" id="ARBA00022741"/>
    </source>
</evidence>
<dbReference type="PANTHER" id="PTHR19211">
    <property type="entry name" value="ATP-BINDING TRANSPORT PROTEIN-RELATED"/>
    <property type="match status" value="1"/>
</dbReference>
<feature type="domain" description="ABC transporter" evidence="5">
    <location>
        <begin position="6"/>
        <end position="257"/>
    </location>
</feature>